<feature type="transmembrane region" description="Helical" evidence="5">
    <location>
        <begin position="52"/>
        <end position="72"/>
    </location>
</feature>
<dbReference type="PANTHER" id="PTHR43701">
    <property type="entry name" value="MEMBRANE TRANSPORTER PROTEIN MJ0441-RELATED"/>
    <property type="match status" value="1"/>
</dbReference>
<keyword evidence="2 5" id="KW-0812">Transmembrane</keyword>
<keyword evidence="7" id="KW-1185">Reference proteome</keyword>
<evidence type="ECO:0000256" key="2">
    <source>
        <dbReference type="ARBA" id="ARBA00022692"/>
    </source>
</evidence>
<feature type="transmembrane region" description="Helical" evidence="5">
    <location>
        <begin position="79"/>
        <end position="99"/>
    </location>
</feature>
<evidence type="ECO:0000256" key="1">
    <source>
        <dbReference type="ARBA" id="ARBA00004141"/>
    </source>
</evidence>
<gene>
    <name evidence="6" type="ORF">H5985_04180</name>
</gene>
<comment type="similarity">
    <text evidence="5">Belongs to the 4-toluene sulfonate uptake permease (TSUP) (TC 2.A.102) family.</text>
</comment>
<comment type="subcellular location">
    <subcellularLocation>
        <location evidence="5">Cell membrane</location>
        <topology evidence="5">Multi-pass membrane protein</topology>
    </subcellularLocation>
    <subcellularLocation>
        <location evidence="1">Membrane</location>
        <topology evidence="1">Multi-pass membrane protein</topology>
    </subcellularLocation>
</comment>
<feature type="transmembrane region" description="Helical" evidence="5">
    <location>
        <begin position="105"/>
        <end position="125"/>
    </location>
</feature>
<evidence type="ECO:0000256" key="5">
    <source>
        <dbReference type="RuleBase" id="RU363041"/>
    </source>
</evidence>
<reference evidence="6 7" key="1">
    <citation type="journal article" date="2021" name="Sci. Rep.">
        <title>The distribution of antibiotic resistance genes in chicken gut microbiota commensals.</title>
        <authorList>
            <person name="Juricova H."/>
            <person name="Matiasovicova J."/>
            <person name="Kubasova T."/>
            <person name="Cejkova D."/>
            <person name="Rychlik I."/>
        </authorList>
    </citation>
    <scope>NUCLEOTIDE SEQUENCE [LARGE SCALE GENOMIC DNA]</scope>
    <source>
        <strain evidence="6 7">An562</strain>
    </source>
</reference>
<dbReference type="InterPro" id="IPR002781">
    <property type="entry name" value="TM_pro_TauE-like"/>
</dbReference>
<feature type="transmembrane region" description="Helical" evidence="5">
    <location>
        <begin position="146"/>
        <end position="172"/>
    </location>
</feature>
<evidence type="ECO:0000313" key="7">
    <source>
        <dbReference type="Proteomes" id="UP000777002"/>
    </source>
</evidence>
<feature type="transmembrane region" description="Helical" evidence="5">
    <location>
        <begin position="242"/>
        <end position="261"/>
    </location>
</feature>
<dbReference type="Proteomes" id="UP000777002">
    <property type="component" value="Unassembled WGS sequence"/>
</dbReference>
<keyword evidence="4 5" id="KW-0472">Membrane</keyword>
<dbReference type="Pfam" id="PF01925">
    <property type="entry name" value="TauE"/>
    <property type="match status" value="1"/>
</dbReference>
<evidence type="ECO:0000256" key="3">
    <source>
        <dbReference type="ARBA" id="ARBA00022989"/>
    </source>
</evidence>
<evidence type="ECO:0000256" key="4">
    <source>
        <dbReference type="ARBA" id="ARBA00023136"/>
    </source>
</evidence>
<dbReference type="PANTHER" id="PTHR43701:SF2">
    <property type="entry name" value="MEMBRANE TRANSPORTER PROTEIN YJNA-RELATED"/>
    <property type="match status" value="1"/>
</dbReference>
<proteinExistence type="inferred from homology"/>
<protein>
    <recommendedName>
        <fullName evidence="5">Probable membrane transporter protein</fullName>
    </recommendedName>
</protein>
<dbReference type="EMBL" id="JACJKX010000006">
    <property type="protein sequence ID" value="MBM6928465.1"/>
    <property type="molecule type" value="Genomic_DNA"/>
</dbReference>
<feature type="transmembrane region" description="Helical" evidence="5">
    <location>
        <begin position="7"/>
        <end position="32"/>
    </location>
</feature>
<accession>A0ABS2GRP6</accession>
<evidence type="ECO:0000313" key="6">
    <source>
        <dbReference type="EMBL" id="MBM6928465.1"/>
    </source>
</evidence>
<sequence>MMEFIFFLIVGICVGTFGTLIGLGGGLILVPLFMYTMYNPDGSATFSTVQQIVGTSLFAVTCNAVSGAYAYMKQRRIMFRAAIPFALSTIPGAFCGSFVSKYFTGASFSIAFGCLLAVLGCFMYWKSNSKRATARPEDFDPATADFNLWLGVILTFGVGFISTIFGIGGGIIDVPMMVFILGFPAQIATASSTFILMVSSLVGTISHATMGHVIWVPAVCIGCGCVIGAQIGARIAKKSKPRVLVIILSVTMVLMGINLVLRGF</sequence>
<name>A0ABS2GRP6_9BURK</name>
<organism evidence="6 7">
    <name type="scientific">Parasutterella secunda</name>
    <dbReference type="NCBI Taxonomy" id="626947"/>
    <lineage>
        <taxon>Bacteria</taxon>
        <taxon>Pseudomonadati</taxon>
        <taxon>Pseudomonadota</taxon>
        <taxon>Betaproteobacteria</taxon>
        <taxon>Burkholderiales</taxon>
        <taxon>Sutterellaceae</taxon>
        <taxon>Parasutterella</taxon>
    </lineage>
</organism>
<comment type="caution">
    <text evidence="6">The sequence shown here is derived from an EMBL/GenBank/DDBJ whole genome shotgun (WGS) entry which is preliminary data.</text>
</comment>
<dbReference type="InterPro" id="IPR051598">
    <property type="entry name" value="TSUP/Inactive_protease-like"/>
</dbReference>
<keyword evidence="3 5" id="KW-1133">Transmembrane helix</keyword>
<feature type="transmembrane region" description="Helical" evidence="5">
    <location>
        <begin position="214"/>
        <end position="236"/>
    </location>
</feature>
<feature type="transmembrane region" description="Helical" evidence="5">
    <location>
        <begin position="178"/>
        <end position="202"/>
    </location>
</feature>
<keyword evidence="5" id="KW-1003">Cell membrane</keyword>